<reference evidence="2" key="2">
    <citation type="journal article" date="2024" name="Plant">
        <title>Genomic evolution and insights into agronomic trait innovations of Sesamum species.</title>
        <authorList>
            <person name="Miao H."/>
            <person name="Wang L."/>
            <person name="Qu L."/>
            <person name="Liu H."/>
            <person name="Sun Y."/>
            <person name="Le M."/>
            <person name="Wang Q."/>
            <person name="Wei S."/>
            <person name="Zheng Y."/>
            <person name="Lin W."/>
            <person name="Duan Y."/>
            <person name="Cao H."/>
            <person name="Xiong S."/>
            <person name="Wang X."/>
            <person name="Wei L."/>
            <person name="Li C."/>
            <person name="Ma Q."/>
            <person name="Ju M."/>
            <person name="Zhao R."/>
            <person name="Li G."/>
            <person name="Mu C."/>
            <person name="Tian Q."/>
            <person name="Mei H."/>
            <person name="Zhang T."/>
            <person name="Gao T."/>
            <person name="Zhang H."/>
        </authorList>
    </citation>
    <scope>NUCLEOTIDE SEQUENCE</scope>
    <source>
        <strain evidence="2">G02</strain>
    </source>
</reference>
<reference evidence="2" key="1">
    <citation type="submission" date="2020-06" db="EMBL/GenBank/DDBJ databases">
        <authorList>
            <person name="Li T."/>
            <person name="Hu X."/>
            <person name="Zhang T."/>
            <person name="Song X."/>
            <person name="Zhang H."/>
            <person name="Dai N."/>
            <person name="Sheng W."/>
            <person name="Hou X."/>
            <person name="Wei L."/>
        </authorList>
    </citation>
    <scope>NUCLEOTIDE SEQUENCE</scope>
    <source>
        <strain evidence="2">G02</strain>
        <tissue evidence="2">Leaf</tissue>
    </source>
</reference>
<dbReference type="EMBL" id="JACGWJ010000173">
    <property type="protein sequence ID" value="KAL0294401.1"/>
    <property type="molecule type" value="Genomic_DNA"/>
</dbReference>
<feature type="region of interest" description="Disordered" evidence="1">
    <location>
        <begin position="1"/>
        <end position="32"/>
    </location>
</feature>
<protein>
    <submittedName>
        <fullName evidence="2">Uncharacterized protein</fullName>
    </submittedName>
</protein>
<organism evidence="2">
    <name type="scientific">Sesamum radiatum</name>
    <name type="common">Black benniseed</name>
    <dbReference type="NCBI Taxonomy" id="300843"/>
    <lineage>
        <taxon>Eukaryota</taxon>
        <taxon>Viridiplantae</taxon>
        <taxon>Streptophyta</taxon>
        <taxon>Embryophyta</taxon>
        <taxon>Tracheophyta</taxon>
        <taxon>Spermatophyta</taxon>
        <taxon>Magnoliopsida</taxon>
        <taxon>eudicotyledons</taxon>
        <taxon>Gunneridae</taxon>
        <taxon>Pentapetalae</taxon>
        <taxon>asterids</taxon>
        <taxon>lamiids</taxon>
        <taxon>Lamiales</taxon>
        <taxon>Pedaliaceae</taxon>
        <taxon>Sesamum</taxon>
    </lineage>
</organism>
<sequence length="86" mass="8817">MARKGGGGQAATVIVPSPTRTGHPHSPNVGSTTSCELTPAIFLLWGKITRAMILPRPLRGGRALSPRALPVVGGGASVGWQRPIAV</sequence>
<name>A0AAW2JL53_SESRA</name>
<proteinExistence type="predicted"/>
<evidence type="ECO:0000313" key="2">
    <source>
        <dbReference type="EMBL" id="KAL0294401.1"/>
    </source>
</evidence>
<evidence type="ECO:0000256" key="1">
    <source>
        <dbReference type="SAM" id="MobiDB-lite"/>
    </source>
</evidence>
<accession>A0AAW2JL53</accession>
<dbReference type="AlphaFoldDB" id="A0AAW2JL53"/>
<dbReference type="PROSITE" id="PS51257">
    <property type="entry name" value="PROKAR_LIPOPROTEIN"/>
    <property type="match status" value="1"/>
</dbReference>
<gene>
    <name evidence="2" type="ORF">Sradi_6889700</name>
</gene>
<comment type="caution">
    <text evidence="2">The sequence shown here is derived from an EMBL/GenBank/DDBJ whole genome shotgun (WGS) entry which is preliminary data.</text>
</comment>